<dbReference type="EMBL" id="UZAN01046523">
    <property type="protein sequence ID" value="VDP84263.1"/>
    <property type="molecule type" value="Genomic_DNA"/>
</dbReference>
<dbReference type="Proteomes" id="UP000272942">
    <property type="component" value="Unassembled WGS sequence"/>
</dbReference>
<gene>
    <name evidence="2" type="ORF">ECPE_LOCUS8829</name>
</gene>
<keyword evidence="3" id="KW-1185">Reference proteome</keyword>
<evidence type="ECO:0000313" key="2">
    <source>
        <dbReference type="EMBL" id="VDP84263.1"/>
    </source>
</evidence>
<name>A0A183APE4_9TREM</name>
<organism evidence="4">
    <name type="scientific">Echinostoma caproni</name>
    <dbReference type="NCBI Taxonomy" id="27848"/>
    <lineage>
        <taxon>Eukaryota</taxon>
        <taxon>Metazoa</taxon>
        <taxon>Spiralia</taxon>
        <taxon>Lophotrochozoa</taxon>
        <taxon>Platyhelminthes</taxon>
        <taxon>Trematoda</taxon>
        <taxon>Digenea</taxon>
        <taxon>Plagiorchiida</taxon>
        <taxon>Echinostomata</taxon>
        <taxon>Echinostomatoidea</taxon>
        <taxon>Echinostomatidae</taxon>
        <taxon>Echinostoma</taxon>
    </lineage>
</organism>
<evidence type="ECO:0000313" key="3">
    <source>
        <dbReference type="Proteomes" id="UP000272942"/>
    </source>
</evidence>
<feature type="domain" description="DUF7083" evidence="1">
    <location>
        <begin position="2"/>
        <end position="85"/>
    </location>
</feature>
<dbReference type="AlphaFoldDB" id="A0A183APE4"/>
<proteinExistence type="predicted"/>
<dbReference type="Pfam" id="PF23309">
    <property type="entry name" value="DUF7083"/>
    <property type="match status" value="1"/>
</dbReference>
<protein>
    <recommendedName>
        <fullName evidence="1">DUF7083 domain-containing protein</fullName>
    </recommendedName>
</protein>
<reference evidence="2 3" key="2">
    <citation type="submission" date="2018-11" db="EMBL/GenBank/DDBJ databases">
        <authorList>
            <consortium name="Pathogen Informatics"/>
        </authorList>
    </citation>
    <scope>NUCLEOTIDE SEQUENCE [LARGE SCALE GENOMIC DNA]</scope>
    <source>
        <strain evidence="2 3">Egypt</strain>
    </source>
</reference>
<accession>A0A183APE4</accession>
<dbReference type="OrthoDB" id="6270619at2759"/>
<reference evidence="4" key="1">
    <citation type="submission" date="2016-06" db="UniProtKB">
        <authorList>
            <consortium name="WormBaseParasite"/>
        </authorList>
    </citation>
    <scope>IDENTIFICATION</scope>
</reference>
<evidence type="ECO:0000313" key="4">
    <source>
        <dbReference type="WBParaSite" id="ECPE_0000885501-mRNA-1"/>
    </source>
</evidence>
<dbReference type="WBParaSite" id="ECPE_0000885501-mRNA-1">
    <property type="protein sequence ID" value="ECPE_0000885501-mRNA-1"/>
    <property type="gene ID" value="ECPE_0000885501"/>
</dbReference>
<sequence>MLANSITQFSYDPETGHTFEAWFKRWEDAFRTDFSCQDDAWKVRLLVRKLGTNEYSRFADHIIPKQPRDLKFDEEMAQLSEIFGESALLFGIRYECLKMVKRDEEDYGMLADRVNRQCERSKLLSLTDDQFKCLIFIRALQNTEEADLRTGLLSRLGYGHEVSYGRMKRLLETDTALVEQKISIGHVTT</sequence>
<evidence type="ECO:0000259" key="1">
    <source>
        <dbReference type="Pfam" id="PF23309"/>
    </source>
</evidence>
<dbReference type="InterPro" id="IPR055510">
    <property type="entry name" value="DUF7083"/>
</dbReference>